<dbReference type="Pfam" id="PF01042">
    <property type="entry name" value="Ribonuc_L-PSP"/>
    <property type="match status" value="1"/>
</dbReference>
<feature type="region of interest" description="Disordered" evidence="1">
    <location>
        <begin position="71"/>
        <end position="94"/>
    </location>
</feature>
<accession>A0ABV9TGQ4</accession>
<dbReference type="SUPFAM" id="SSF55298">
    <property type="entry name" value="YjgF-like"/>
    <property type="match status" value="1"/>
</dbReference>
<evidence type="ECO:0000256" key="1">
    <source>
        <dbReference type="SAM" id="MobiDB-lite"/>
    </source>
</evidence>
<dbReference type="InterPro" id="IPR035959">
    <property type="entry name" value="RutC-like_sf"/>
</dbReference>
<dbReference type="EMBL" id="JBHSIW010000006">
    <property type="protein sequence ID" value="MFC4902759.1"/>
    <property type="molecule type" value="Genomic_DNA"/>
</dbReference>
<keyword evidence="2" id="KW-0378">Hydrolase</keyword>
<name>A0ABV9TGQ4_9MICC</name>
<evidence type="ECO:0000313" key="2">
    <source>
        <dbReference type="EMBL" id="MFC4902759.1"/>
    </source>
</evidence>
<evidence type="ECO:0000313" key="3">
    <source>
        <dbReference type="Proteomes" id="UP001595797"/>
    </source>
</evidence>
<protein>
    <submittedName>
        <fullName evidence="2">RidA family protein</fullName>
        <ecNumber evidence="2">3.5.-.-</ecNumber>
    </submittedName>
</protein>
<dbReference type="RefSeq" id="WP_380112711.1">
    <property type="nucleotide sequence ID" value="NZ_JARAMH010000024.1"/>
</dbReference>
<dbReference type="CDD" id="cd00448">
    <property type="entry name" value="YjgF_YER057c_UK114_family"/>
    <property type="match status" value="1"/>
</dbReference>
<dbReference type="Gene3D" id="3.30.1330.40">
    <property type="entry name" value="RutC-like"/>
    <property type="match status" value="1"/>
</dbReference>
<dbReference type="Proteomes" id="UP001595797">
    <property type="component" value="Unassembled WGS sequence"/>
</dbReference>
<organism evidence="2 3">
    <name type="scientific">Kocuria oceani</name>
    <dbReference type="NCBI Taxonomy" id="988827"/>
    <lineage>
        <taxon>Bacteria</taxon>
        <taxon>Bacillati</taxon>
        <taxon>Actinomycetota</taxon>
        <taxon>Actinomycetes</taxon>
        <taxon>Micrococcales</taxon>
        <taxon>Micrococcaceae</taxon>
        <taxon>Kocuria</taxon>
    </lineage>
</organism>
<sequence>MSADVTAQCETMLDNVETLLGEVGLEPKHLVRTVLYLTDYADVGALNTVHGRRLSIPYPARTTMQVAGLPLGAASPGRRRRGVPVTEPSSPHRR</sequence>
<dbReference type="EC" id="3.5.-.-" evidence="2"/>
<dbReference type="InterPro" id="IPR006175">
    <property type="entry name" value="YjgF/YER057c/UK114"/>
</dbReference>
<dbReference type="GO" id="GO:0016787">
    <property type="term" value="F:hydrolase activity"/>
    <property type="evidence" value="ECO:0007669"/>
    <property type="project" value="UniProtKB-KW"/>
</dbReference>
<proteinExistence type="predicted"/>
<keyword evidence="3" id="KW-1185">Reference proteome</keyword>
<reference evidence="3" key="1">
    <citation type="journal article" date="2019" name="Int. J. Syst. Evol. Microbiol.">
        <title>The Global Catalogue of Microorganisms (GCM) 10K type strain sequencing project: providing services to taxonomists for standard genome sequencing and annotation.</title>
        <authorList>
            <consortium name="The Broad Institute Genomics Platform"/>
            <consortium name="The Broad Institute Genome Sequencing Center for Infectious Disease"/>
            <person name="Wu L."/>
            <person name="Ma J."/>
        </authorList>
    </citation>
    <scope>NUCLEOTIDE SEQUENCE [LARGE SCALE GENOMIC DNA]</scope>
    <source>
        <strain evidence="3">CGMCC 4.6946</strain>
    </source>
</reference>
<comment type="caution">
    <text evidence="2">The sequence shown here is derived from an EMBL/GenBank/DDBJ whole genome shotgun (WGS) entry which is preliminary data.</text>
</comment>
<gene>
    <name evidence="2" type="ORF">ACFPCS_04165</name>
</gene>